<feature type="transmembrane region" description="Helical" evidence="7">
    <location>
        <begin position="28"/>
        <end position="50"/>
    </location>
</feature>
<name>U6RFX9_9BACT</name>
<dbReference type="GO" id="GO:0044874">
    <property type="term" value="P:lipoprotein localization to outer membrane"/>
    <property type="evidence" value="ECO:0007669"/>
    <property type="project" value="TreeGrafter"/>
</dbReference>
<comment type="caution">
    <text evidence="10">The sequence shown here is derived from an EMBL/GenBank/DDBJ whole genome shotgun (WGS) entry which is preliminary data.</text>
</comment>
<dbReference type="OrthoDB" id="1522670at2"/>
<dbReference type="HOGENOM" id="CLU_000604_8_2_10"/>
<protein>
    <recommendedName>
        <fullName evidence="12">ABC3 transporter permease protein domain-containing protein</fullName>
    </recommendedName>
</protein>
<evidence type="ECO:0000256" key="6">
    <source>
        <dbReference type="ARBA" id="ARBA00023136"/>
    </source>
</evidence>
<dbReference type="PANTHER" id="PTHR30489:SF0">
    <property type="entry name" value="LIPOPROTEIN-RELEASING SYSTEM TRANSMEMBRANE PROTEIN LOLE"/>
    <property type="match status" value="1"/>
</dbReference>
<accession>U6RFX9</accession>
<dbReference type="Pfam" id="PF02687">
    <property type="entry name" value="FtsX"/>
    <property type="match status" value="1"/>
</dbReference>
<feature type="transmembrane region" description="Helical" evidence="7">
    <location>
        <begin position="378"/>
        <end position="403"/>
    </location>
</feature>
<evidence type="ECO:0000313" key="11">
    <source>
        <dbReference type="Proteomes" id="UP000017831"/>
    </source>
</evidence>
<dbReference type="Pfam" id="PF12704">
    <property type="entry name" value="MacB_PCD"/>
    <property type="match status" value="1"/>
</dbReference>
<proteinExistence type="inferred from homology"/>
<dbReference type="eggNOG" id="COG4591">
    <property type="taxonomic scope" value="Bacteria"/>
</dbReference>
<sequence length="415" mass="46840">MNWKLFIAKRVYRSNEGGKEVSKPAVRIAMLGIAIGLAVMIVSVAVVIGFKHEVRDKVIGLGSDIMITNFDARKSFETIPIVVNDSLLNVLYATKGVKHVQRYSTKPGMIMTDDSFQGMVLKGVAGDYDWDFLKQHLLEGEIPVFSDTASTNKVLVSRSIADKLHLKMDDKLYTYYIEGENVRARRLSVAGIYQTNFSAYDDLFLITDLYTVNRLNNWKPEQVSGLELEVADLGSMNSVKEEIRERVDTQVDEYGGTYYTQTVEEANPQIFAWLDLLDMNVWVILILMTGVAGFTMISGLLIIILERTNMIGILKALGADNLAIRKVFLSFSVFLIGKGMLWGNIIGVSFCLLQSQFHIFKLDPATYYVNRVPIEFNIWIYLLLNVCTLLVSVLMLIGPSYLITRIHPARSIRFE</sequence>
<evidence type="ECO:0000256" key="7">
    <source>
        <dbReference type="SAM" id="Phobius"/>
    </source>
</evidence>
<dbReference type="GeneID" id="60062517"/>
<dbReference type="STRING" id="1121098.HMPREF1534_01495"/>
<dbReference type="AlphaFoldDB" id="U6RFX9"/>
<organism evidence="10 11">
    <name type="scientific">Phocaeicola massiliensis B84634 = Timone 84634 = DSM 17679 = JCM 13223</name>
    <dbReference type="NCBI Taxonomy" id="1121098"/>
    <lineage>
        <taxon>Bacteria</taxon>
        <taxon>Pseudomonadati</taxon>
        <taxon>Bacteroidota</taxon>
        <taxon>Bacteroidia</taxon>
        <taxon>Bacteroidales</taxon>
        <taxon>Bacteroidaceae</taxon>
        <taxon>Phocaeicola</taxon>
    </lineage>
</organism>
<dbReference type="InterPro" id="IPR025857">
    <property type="entry name" value="MacB_PCD"/>
</dbReference>
<dbReference type="GO" id="GO:0098797">
    <property type="term" value="C:plasma membrane protein complex"/>
    <property type="evidence" value="ECO:0007669"/>
    <property type="project" value="TreeGrafter"/>
</dbReference>
<evidence type="ECO:0000259" key="8">
    <source>
        <dbReference type="Pfam" id="PF02687"/>
    </source>
</evidence>
<evidence type="ECO:0000256" key="4">
    <source>
        <dbReference type="ARBA" id="ARBA00022692"/>
    </source>
</evidence>
<evidence type="ECO:0000313" key="10">
    <source>
        <dbReference type="EMBL" id="EOA55509.1"/>
    </source>
</evidence>
<keyword evidence="6 7" id="KW-0472">Membrane</keyword>
<evidence type="ECO:0000256" key="3">
    <source>
        <dbReference type="ARBA" id="ARBA00022475"/>
    </source>
</evidence>
<evidence type="ECO:0008006" key="12">
    <source>
        <dbReference type="Google" id="ProtNLM"/>
    </source>
</evidence>
<dbReference type="InterPro" id="IPR051447">
    <property type="entry name" value="Lipoprotein-release_system"/>
</dbReference>
<dbReference type="EMBL" id="AQHY01000019">
    <property type="protein sequence ID" value="EOA55509.1"/>
    <property type="molecule type" value="Genomic_DNA"/>
</dbReference>
<reference evidence="10 11" key="1">
    <citation type="submission" date="2013-04" db="EMBL/GenBank/DDBJ databases">
        <title>The Genome Sequence of Bacteroides massiliensis DSM 17679.</title>
        <authorList>
            <consortium name="The Broad Institute Genomics Platform"/>
            <person name="Earl A."/>
            <person name="Ward D."/>
            <person name="Feldgarden M."/>
            <person name="Gevers D."/>
            <person name="Martens E."/>
            <person name="Fenner L."/>
            <person name="Roux V."/>
            <person name="Mallet M.N."/>
            <person name="Raoult D."/>
            <person name="Walker B."/>
            <person name="Young S."/>
            <person name="Zeng Q."/>
            <person name="Gargeya S."/>
            <person name="Fitzgerald M."/>
            <person name="Haas B."/>
            <person name="Abouelleil A."/>
            <person name="Allen A.W."/>
            <person name="Alvarado L."/>
            <person name="Arachchi H.M."/>
            <person name="Berlin A.M."/>
            <person name="Chapman S.B."/>
            <person name="Gainer-Dewar J."/>
            <person name="Goldberg J."/>
            <person name="Griggs A."/>
            <person name="Gujja S."/>
            <person name="Hansen M."/>
            <person name="Howarth C."/>
            <person name="Imamovic A."/>
            <person name="Ireland A."/>
            <person name="Larimer J."/>
            <person name="McCowan C."/>
            <person name="Murphy C."/>
            <person name="Pearson M."/>
            <person name="Poon T.W."/>
            <person name="Priest M."/>
            <person name="Roberts A."/>
            <person name="Saif S."/>
            <person name="Shea T."/>
            <person name="Sisk P."/>
            <person name="Sykes S."/>
            <person name="Wortman J."/>
            <person name="Nusbaum C."/>
            <person name="Birren B."/>
        </authorList>
    </citation>
    <scope>NUCLEOTIDE SEQUENCE [LARGE SCALE GENOMIC DNA]</scope>
    <source>
        <strain evidence="11">B84634 / Timone 84634 / DSM 17679 / JCM 13223</strain>
    </source>
</reference>
<dbReference type="Proteomes" id="UP000017831">
    <property type="component" value="Unassembled WGS sequence"/>
</dbReference>
<feature type="transmembrane region" description="Helical" evidence="7">
    <location>
        <begin position="327"/>
        <end position="358"/>
    </location>
</feature>
<dbReference type="PATRIC" id="fig|1121098.3.peg.1514"/>
<dbReference type="PANTHER" id="PTHR30489">
    <property type="entry name" value="LIPOPROTEIN-RELEASING SYSTEM TRANSMEMBRANE PROTEIN LOLE"/>
    <property type="match status" value="1"/>
</dbReference>
<gene>
    <name evidence="10" type="ORF">HMPREF1534_01495</name>
</gene>
<keyword evidence="11" id="KW-1185">Reference proteome</keyword>
<keyword evidence="5 7" id="KW-1133">Transmembrane helix</keyword>
<evidence type="ECO:0000256" key="5">
    <source>
        <dbReference type="ARBA" id="ARBA00022989"/>
    </source>
</evidence>
<comment type="subcellular location">
    <subcellularLocation>
        <location evidence="1">Cell membrane</location>
        <topology evidence="1">Multi-pass membrane protein</topology>
    </subcellularLocation>
</comment>
<evidence type="ECO:0000256" key="2">
    <source>
        <dbReference type="ARBA" id="ARBA00005236"/>
    </source>
</evidence>
<feature type="domain" description="ABC3 transporter permease C-terminal" evidence="8">
    <location>
        <begin position="283"/>
        <end position="408"/>
    </location>
</feature>
<evidence type="ECO:0000259" key="9">
    <source>
        <dbReference type="Pfam" id="PF12704"/>
    </source>
</evidence>
<keyword evidence="4 7" id="KW-0812">Transmembrane</keyword>
<keyword evidence="3" id="KW-1003">Cell membrane</keyword>
<feature type="transmembrane region" description="Helical" evidence="7">
    <location>
        <begin position="281"/>
        <end position="306"/>
    </location>
</feature>
<dbReference type="RefSeq" id="WP_005939132.1">
    <property type="nucleotide sequence ID" value="NZ_KB890375.1"/>
</dbReference>
<comment type="similarity">
    <text evidence="2">Belongs to the ABC-4 integral membrane protein family. LolC/E subfamily.</text>
</comment>
<dbReference type="InterPro" id="IPR003838">
    <property type="entry name" value="ABC3_permease_C"/>
</dbReference>
<feature type="domain" description="MacB-like periplasmic core" evidence="9">
    <location>
        <begin position="28"/>
        <end position="245"/>
    </location>
</feature>
<evidence type="ECO:0000256" key="1">
    <source>
        <dbReference type="ARBA" id="ARBA00004651"/>
    </source>
</evidence>